<keyword evidence="1" id="KW-0472">Membrane</keyword>
<dbReference type="Proteomes" id="UP000527616">
    <property type="component" value="Unassembled WGS sequence"/>
</dbReference>
<feature type="transmembrane region" description="Helical" evidence="1">
    <location>
        <begin position="52"/>
        <end position="71"/>
    </location>
</feature>
<evidence type="ECO:0000313" key="3">
    <source>
        <dbReference type="Proteomes" id="UP000527616"/>
    </source>
</evidence>
<feature type="transmembrane region" description="Helical" evidence="1">
    <location>
        <begin position="20"/>
        <end position="40"/>
    </location>
</feature>
<evidence type="ECO:0000256" key="1">
    <source>
        <dbReference type="SAM" id="Phobius"/>
    </source>
</evidence>
<keyword evidence="3" id="KW-1185">Reference proteome</keyword>
<sequence length="95" mass="10135">MTESSVHTERVGAFDIRNFIGALIGLYGVVLIIVGLVGFTPDEAARTGGVDANLWTGIAMTAVGALFLLWARLRPITIRVHEDPTGEAETDLAPE</sequence>
<proteinExistence type="predicted"/>
<gene>
    <name evidence="2" type="ORF">GGQ54_003233</name>
</gene>
<keyword evidence="1" id="KW-1133">Transmembrane helix</keyword>
<comment type="caution">
    <text evidence="2">The sequence shown here is derived from an EMBL/GenBank/DDBJ whole genome shotgun (WGS) entry which is preliminary data.</text>
</comment>
<dbReference type="EMBL" id="JACBZS010000001">
    <property type="protein sequence ID" value="NYI72673.1"/>
    <property type="molecule type" value="Genomic_DNA"/>
</dbReference>
<reference evidence="2 3" key="1">
    <citation type="submission" date="2020-07" db="EMBL/GenBank/DDBJ databases">
        <title>Sequencing the genomes of 1000 actinobacteria strains.</title>
        <authorList>
            <person name="Klenk H.-P."/>
        </authorList>
    </citation>
    <scope>NUCLEOTIDE SEQUENCE [LARGE SCALE GENOMIC DNA]</scope>
    <source>
        <strain evidence="2 3">DSM 103164</strain>
    </source>
</reference>
<protein>
    <submittedName>
        <fullName evidence="2">Putative membrane protein</fullName>
    </submittedName>
</protein>
<dbReference type="AlphaFoldDB" id="A0A7Z0DC97"/>
<evidence type="ECO:0000313" key="2">
    <source>
        <dbReference type="EMBL" id="NYI72673.1"/>
    </source>
</evidence>
<dbReference type="RefSeq" id="WP_179446297.1">
    <property type="nucleotide sequence ID" value="NZ_JACBZS010000001.1"/>
</dbReference>
<accession>A0A7Z0DC97</accession>
<keyword evidence="1" id="KW-0812">Transmembrane</keyword>
<organism evidence="2 3">
    <name type="scientific">Naumannella cuiyingiana</name>
    <dbReference type="NCBI Taxonomy" id="1347891"/>
    <lineage>
        <taxon>Bacteria</taxon>
        <taxon>Bacillati</taxon>
        <taxon>Actinomycetota</taxon>
        <taxon>Actinomycetes</taxon>
        <taxon>Propionibacteriales</taxon>
        <taxon>Propionibacteriaceae</taxon>
        <taxon>Naumannella</taxon>
    </lineage>
</organism>
<name>A0A7Z0DC97_9ACTN</name>